<dbReference type="Pfam" id="PF00067">
    <property type="entry name" value="p450"/>
    <property type="match status" value="1"/>
</dbReference>
<evidence type="ECO:0000256" key="2">
    <source>
        <dbReference type="PIRSR" id="PIRSR602401-1"/>
    </source>
</evidence>
<keyword evidence="5" id="KW-1185">Reference proteome</keyword>
<dbReference type="GO" id="GO:0005506">
    <property type="term" value="F:iron ion binding"/>
    <property type="evidence" value="ECO:0007669"/>
    <property type="project" value="InterPro"/>
</dbReference>
<feature type="chain" id="PRO_5025634881" evidence="3">
    <location>
        <begin position="20"/>
        <end position="569"/>
    </location>
</feature>
<proteinExistence type="inferred from homology"/>
<dbReference type="GO" id="GO:0016705">
    <property type="term" value="F:oxidoreductase activity, acting on paired donors, with incorporation or reduction of molecular oxygen"/>
    <property type="evidence" value="ECO:0007669"/>
    <property type="project" value="InterPro"/>
</dbReference>
<gene>
    <name evidence="4" type="ORF">P154DRAFT_464986</name>
</gene>
<comment type="similarity">
    <text evidence="1">Belongs to the cytochrome P450 family.</text>
</comment>
<dbReference type="GO" id="GO:0020037">
    <property type="term" value="F:heme binding"/>
    <property type="evidence" value="ECO:0007669"/>
    <property type="project" value="InterPro"/>
</dbReference>
<accession>A0A6A5WGT3</accession>
<dbReference type="AlphaFoldDB" id="A0A6A5WGT3"/>
<dbReference type="Gene3D" id="1.10.630.10">
    <property type="entry name" value="Cytochrome P450"/>
    <property type="match status" value="1"/>
</dbReference>
<sequence length="569" mass="64883">MALLAIAITLLALPIAVFAWTANSLVKNLSKARETGLPYLVRWISPINPFWLLYGSSFIRLCQLFRIATEDMNRIYSYGWEANERSKIHEDYGEVFLVVHPGGLEIVIADSELIYEVLRRRKDFRRNMEEMAVLNVYGKNLSTLDDDEWQRHRKMTAVTFTEKNNELVWQHSIIQAKGLLEYWTKRAVNPIRTTHNDTKILTLNVLAAVLFNRVYSYEGFEEEKQNDHADDTSYTYRKSLAKILNSIIEIFIFGEEGLKAWWTPKSWKQAAGAMATFQSYIYNLLDEEKQRIAKGDVENHHLVARLAQASSSKPSVSEKEQGPSNKMALTEQEILSNLFVYAFAGNDTTSIALTSILLHLAASPGTQEWISEEINYYLKDDEPESWDFASFSKLKRCGAVIMETLRITHPLSLLVKTTGPTSQPLTIKGTVYNIPAETSVHLSIAALNTLPRYWGANPMEYNPGRFMSTSDIHGSIEAEILAPDTQEHFMPWAWGQRVCPGKRFSQVELVAVLAVLFRSWRVSPVPEGNETISQARVRAWKSSLVVDHQGHMLHEIVRPDRVGLQWTKE</sequence>
<evidence type="ECO:0000313" key="5">
    <source>
        <dbReference type="Proteomes" id="UP000799779"/>
    </source>
</evidence>
<feature type="binding site" description="axial binding residue" evidence="2">
    <location>
        <position position="499"/>
    </location>
    <ligand>
        <name>heme</name>
        <dbReference type="ChEBI" id="CHEBI:30413"/>
    </ligand>
    <ligandPart>
        <name>Fe</name>
        <dbReference type="ChEBI" id="CHEBI:18248"/>
    </ligandPart>
</feature>
<dbReference type="InterPro" id="IPR001128">
    <property type="entry name" value="Cyt_P450"/>
</dbReference>
<dbReference type="InterPro" id="IPR002401">
    <property type="entry name" value="Cyt_P450_E_grp-I"/>
</dbReference>
<keyword evidence="2" id="KW-0479">Metal-binding</keyword>
<dbReference type="InterPro" id="IPR050121">
    <property type="entry name" value="Cytochrome_P450_monoxygenase"/>
</dbReference>
<dbReference type="OrthoDB" id="1470350at2759"/>
<evidence type="ECO:0000313" key="4">
    <source>
        <dbReference type="EMBL" id="KAF2001110.1"/>
    </source>
</evidence>
<dbReference type="PANTHER" id="PTHR24305">
    <property type="entry name" value="CYTOCHROME P450"/>
    <property type="match status" value="1"/>
</dbReference>
<dbReference type="GO" id="GO:0004497">
    <property type="term" value="F:monooxygenase activity"/>
    <property type="evidence" value="ECO:0007669"/>
    <property type="project" value="UniProtKB-KW"/>
</dbReference>
<keyword evidence="4" id="KW-0560">Oxidoreductase</keyword>
<dbReference type="PANTHER" id="PTHR24305:SF166">
    <property type="entry name" value="CYTOCHROME P450 12A4, MITOCHONDRIAL-RELATED"/>
    <property type="match status" value="1"/>
</dbReference>
<keyword evidence="4" id="KW-0503">Monooxygenase</keyword>
<dbReference type="InterPro" id="IPR036396">
    <property type="entry name" value="Cyt_P450_sf"/>
</dbReference>
<dbReference type="PRINTS" id="PR00385">
    <property type="entry name" value="P450"/>
</dbReference>
<comment type="cofactor">
    <cofactor evidence="2">
        <name>heme</name>
        <dbReference type="ChEBI" id="CHEBI:30413"/>
    </cofactor>
</comment>
<keyword evidence="3" id="KW-0732">Signal</keyword>
<dbReference type="Proteomes" id="UP000799779">
    <property type="component" value="Unassembled WGS sequence"/>
</dbReference>
<evidence type="ECO:0000256" key="1">
    <source>
        <dbReference type="ARBA" id="ARBA00010617"/>
    </source>
</evidence>
<dbReference type="SUPFAM" id="SSF48264">
    <property type="entry name" value="Cytochrome P450"/>
    <property type="match status" value="1"/>
</dbReference>
<protein>
    <submittedName>
        <fullName evidence="4">Cytochrome P450 monooxygenase-like protein</fullName>
    </submittedName>
</protein>
<reference evidence="4" key="1">
    <citation type="journal article" date="2020" name="Stud. Mycol.">
        <title>101 Dothideomycetes genomes: a test case for predicting lifestyles and emergence of pathogens.</title>
        <authorList>
            <person name="Haridas S."/>
            <person name="Albert R."/>
            <person name="Binder M."/>
            <person name="Bloem J."/>
            <person name="Labutti K."/>
            <person name="Salamov A."/>
            <person name="Andreopoulos B."/>
            <person name="Baker S."/>
            <person name="Barry K."/>
            <person name="Bills G."/>
            <person name="Bluhm B."/>
            <person name="Cannon C."/>
            <person name="Castanera R."/>
            <person name="Culley D."/>
            <person name="Daum C."/>
            <person name="Ezra D."/>
            <person name="Gonzalez J."/>
            <person name="Henrissat B."/>
            <person name="Kuo A."/>
            <person name="Liang C."/>
            <person name="Lipzen A."/>
            <person name="Lutzoni F."/>
            <person name="Magnuson J."/>
            <person name="Mondo S."/>
            <person name="Nolan M."/>
            <person name="Ohm R."/>
            <person name="Pangilinan J."/>
            <person name="Park H.-J."/>
            <person name="Ramirez L."/>
            <person name="Alfaro M."/>
            <person name="Sun H."/>
            <person name="Tritt A."/>
            <person name="Yoshinaga Y."/>
            <person name="Zwiers L.-H."/>
            <person name="Turgeon B."/>
            <person name="Goodwin S."/>
            <person name="Spatafora J."/>
            <person name="Crous P."/>
            <person name="Grigoriev I."/>
        </authorList>
    </citation>
    <scope>NUCLEOTIDE SEQUENCE</scope>
    <source>
        <strain evidence="4">CBS 123094</strain>
    </source>
</reference>
<evidence type="ECO:0000256" key="3">
    <source>
        <dbReference type="SAM" id="SignalP"/>
    </source>
</evidence>
<keyword evidence="2" id="KW-0408">Iron</keyword>
<dbReference type="PRINTS" id="PR00463">
    <property type="entry name" value="EP450I"/>
</dbReference>
<organism evidence="4 5">
    <name type="scientific">Amniculicola lignicola CBS 123094</name>
    <dbReference type="NCBI Taxonomy" id="1392246"/>
    <lineage>
        <taxon>Eukaryota</taxon>
        <taxon>Fungi</taxon>
        <taxon>Dikarya</taxon>
        <taxon>Ascomycota</taxon>
        <taxon>Pezizomycotina</taxon>
        <taxon>Dothideomycetes</taxon>
        <taxon>Pleosporomycetidae</taxon>
        <taxon>Pleosporales</taxon>
        <taxon>Amniculicolaceae</taxon>
        <taxon>Amniculicola</taxon>
    </lineage>
</organism>
<feature type="signal peptide" evidence="3">
    <location>
        <begin position="1"/>
        <end position="19"/>
    </location>
</feature>
<name>A0A6A5WGT3_9PLEO</name>
<dbReference type="EMBL" id="ML977585">
    <property type="protein sequence ID" value="KAF2001110.1"/>
    <property type="molecule type" value="Genomic_DNA"/>
</dbReference>
<keyword evidence="2" id="KW-0349">Heme</keyword>